<feature type="region of interest" description="Disordered" evidence="4">
    <location>
        <begin position="1"/>
        <end position="66"/>
    </location>
</feature>
<comment type="caution">
    <text evidence="6">The sequence shown here is derived from an EMBL/GenBank/DDBJ whole genome shotgun (WGS) entry which is preliminary data.</text>
</comment>
<evidence type="ECO:0000256" key="4">
    <source>
        <dbReference type="SAM" id="MobiDB-lite"/>
    </source>
</evidence>
<evidence type="ECO:0000256" key="1">
    <source>
        <dbReference type="ARBA" id="ARBA00005995"/>
    </source>
</evidence>
<organism evidence="6 7">
    <name type="scientific">Solanum stoloniferum</name>
    <dbReference type="NCBI Taxonomy" id="62892"/>
    <lineage>
        <taxon>Eukaryota</taxon>
        <taxon>Viridiplantae</taxon>
        <taxon>Streptophyta</taxon>
        <taxon>Embryophyta</taxon>
        <taxon>Tracheophyta</taxon>
        <taxon>Spermatophyta</taxon>
        <taxon>Magnoliopsida</taxon>
        <taxon>eudicotyledons</taxon>
        <taxon>Gunneridae</taxon>
        <taxon>Pentapetalae</taxon>
        <taxon>asterids</taxon>
        <taxon>lamiids</taxon>
        <taxon>Solanales</taxon>
        <taxon>Solanaceae</taxon>
        <taxon>Solanoideae</taxon>
        <taxon>Solaneae</taxon>
        <taxon>Solanum</taxon>
    </lineage>
</organism>
<dbReference type="Proteomes" id="UP001627284">
    <property type="component" value="Unassembled WGS sequence"/>
</dbReference>
<dbReference type="AlphaFoldDB" id="A0ABD2ULY1"/>
<comment type="similarity">
    <text evidence="1">Belongs to the flavin monoamine oxidase family.</text>
</comment>
<keyword evidence="7" id="KW-1185">Reference proteome</keyword>
<evidence type="ECO:0000313" key="7">
    <source>
        <dbReference type="Proteomes" id="UP001627284"/>
    </source>
</evidence>
<evidence type="ECO:0000256" key="3">
    <source>
        <dbReference type="ARBA" id="ARBA00023002"/>
    </source>
</evidence>
<dbReference type="Gene3D" id="1.10.10.10">
    <property type="entry name" value="Winged helix-like DNA-binding domain superfamily/Winged helix DNA-binding domain"/>
    <property type="match status" value="1"/>
</dbReference>
<keyword evidence="2" id="KW-0156">Chromatin regulator</keyword>
<evidence type="ECO:0000313" key="6">
    <source>
        <dbReference type="EMBL" id="KAL3369606.1"/>
    </source>
</evidence>
<dbReference type="FunFam" id="1.10.10.10:FF:000064">
    <property type="entry name" value="Lysine-specific histone demethylase 1A"/>
    <property type="match status" value="1"/>
</dbReference>
<feature type="compositionally biased region" description="Polar residues" evidence="4">
    <location>
        <begin position="13"/>
        <end position="29"/>
    </location>
</feature>
<dbReference type="EMBL" id="JBJKTR010000005">
    <property type="protein sequence ID" value="KAL3369606.1"/>
    <property type="molecule type" value="Genomic_DNA"/>
</dbReference>
<evidence type="ECO:0000259" key="5">
    <source>
        <dbReference type="PROSITE" id="PS50934"/>
    </source>
</evidence>
<dbReference type="GO" id="GO:0006325">
    <property type="term" value="P:chromatin organization"/>
    <property type="evidence" value="ECO:0007669"/>
    <property type="project" value="UniProtKB-KW"/>
</dbReference>
<gene>
    <name evidence="6" type="ORF">AABB24_010115</name>
</gene>
<dbReference type="InterPro" id="IPR036388">
    <property type="entry name" value="WH-like_DNA-bd_sf"/>
</dbReference>
<dbReference type="InterPro" id="IPR009057">
    <property type="entry name" value="Homeodomain-like_sf"/>
</dbReference>
<proteinExistence type="inferred from homology"/>
<accession>A0ABD2ULY1</accession>
<evidence type="ECO:0000256" key="2">
    <source>
        <dbReference type="ARBA" id="ARBA00022853"/>
    </source>
</evidence>
<feature type="non-terminal residue" evidence="6">
    <location>
        <position position="184"/>
    </location>
</feature>
<dbReference type="SUPFAM" id="SSF46689">
    <property type="entry name" value="Homeodomain-like"/>
    <property type="match status" value="1"/>
</dbReference>
<name>A0ABD2ULY1_9SOLN</name>
<feature type="compositionally biased region" description="Basic and acidic residues" evidence="4">
    <location>
        <begin position="1"/>
        <end position="12"/>
    </location>
</feature>
<keyword evidence="3" id="KW-0560">Oxidoreductase</keyword>
<dbReference type="Pfam" id="PF04433">
    <property type="entry name" value="SWIRM"/>
    <property type="match status" value="1"/>
</dbReference>
<dbReference type="InterPro" id="IPR007526">
    <property type="entry name" value="SWIRM"/>
</dbReference>
<dbReference type="GO" id="GO:0016491">
    <property type="term" value="F:oxidoreductase activity"/>
    <property type="evidence" value="ECO:0007669"/>
    <property type="project" value="UniProtKB-KW"/>
</dbReference>
<reference evidence="6 7" key="1">
    <citation type="submission" date="2024-05" db="EMBL/GenBank/DDBJ databases">
        <title>De novo assembly of an allotetraploid wild potato.</title>
        <authorList>
            <person name="Hosaka A.J."/>
        </authorList>
    </citation>
    <scope>NUCLEOTIDE SEQUENCE [LARGE SCALE GENOMIC DNA]</scope>
    <source>
        <tissue evidence="6">Young leaves</tissue>
    </source>
</reference>
<feature type="domain" description="SWIRM" evidence="5">
    <location>
        <begin position="79"/>
        <end position="180"/>
    </location>
</feature>
<feature type="compositionally biased region" description="Low complexity" evidence="4">
    <location>
        <begin position="30"/>
        <end position="60"/>
    </location>
</feature>
<dbReference type="PROSITE" id="PS50934">
    <property type="entry name" value="SWIRM"/>
    <property type="match status" value="1"/>
</dbReference>
<protein>
    <recommendedName>
        <fullName evidence="5">SWIRM domain-containing protein</fullName>
    </recommendedName>
</protein>
<sequence length="184" mass="20298">MNRRGGRSDSKQSLDQVSSGFLSNTNEEPSTLVSSSSSGKVSKTLVKSSDSANRNVNSKVVRSRKSRREVEKDEAICINKESNSEALVALTAGFPSDSLKDEEIEAGVVSVVGGIEQCNYILIRNHIITKWRENVSIWLTKDMFVDIIPERCSGLLDSAYNYLLSYGYINFGVALAIKDKIPTR</sequence>